<keyword evidence="1" id="KW-0472">Membrane</keyword>
<protein>
    <submittedName>
        <fullName evidence="2">AGAP009410-PA-like protein</fullName>
    </submittedName>
</protein>
<keyword evidence="4" id="KW-1185">Reference proteome</keyword>
<accession>A0A084WJ93</accession>
<keyword evidence="1" id="KW-1133">Transmembrane helix</keyword>
<proteinExistence type="predicted"/>
<organism evidence="2">
    <name type="scientific">Anopheles sinensis</name>
    <name type="common">Mosquito</name>
    <dbReference type="NCBI Taxonomy" id="74873"/>
    <lineage>
        <taxon>Eukaryota</taxon>
        <taxon>Metazoa</taxon>
        <taxon>Ecdysozoa</taxon>
        <taxon>Arthropoda</taxon>
        <taxon>Hexapoda</taxon>
        <taxon>Insecta</taxon>
        <taxon>Pterygota</taxon>
        <taxon>Neoptera</taxon>
        <taxon>Endopterygota</taxon>
        <taxon>Diptera</taxon>
        <taxon>Nematocera</taxon>
        <taxon>Culicoidea</taxon>
        <taxon>Culicidae</taxon>
        <taxon>Anophelinae</taxon>
        <taxon>Anopheles</taxon>
    </lineage>
</organism>
<dbReference type="VEuPathDB" id="VectorBase:ASIS018047"/>
<evidence type="ECO:0000313" key="4">
    <source>
        <dbReference type="Proteomes" id="UP000030765"/>
    </source>
</evidence>
<keyword evidence="1" id="KW-0812">Transmembrane</keyword>
<dbReference type="STRING" id="74873.A0A084WJ93"/>
<feature type="transmembrane region" description="Helical" evidence="1">
    <location>
        <begin position="36"/>
        <end position="56"/>
    </location>
</feature>
<evidence type="ECO:0000256" key="1">
    <source>
        <dbReference type="SAM" id="Phobius"/>
    </source>
</evidence>
<dbReference type="Proteomes" id="UP000030765">
    <property type="component" value="Unassembled WGS sequence"/>
</dbReference>
<dbReference type="EnsemblMetazoa" id="ASIC018367-RA">
    <property type="protein sequence ID" value="ASIC018367-PA"/>
    <property type="gene ID" value="ASIC018367"/>
</dbReference>
<dbReference type="EMBL" id="KE525347">
    <property type="protein sequence ID" value="KFB50287.1"/>
    <property type="molecule type" value="Genomic_DNA"/>
</dbReference>
<evidence type="ECO:0000313" key="2">
    <source>
        <dbReference type="EMBL" id="KFB50287.1"/>
    </source>
</evidence>
<sequence length="172" mass="19356">MSDVLIPRTSPGLSTTVGEKNLITANVRSCKYALSYCIYMTFVCTLFCVSLLWANYSIFAMASQSNSSSIEFTLHLEESFYGLNNRSEDFCGLNNLIEFTLHLEEGFYGLNNRSLATGYIILTIYMLPLMYLCAYTGTTKTLAIFNAIYCCHTAPRTIGLKVQHLNNRQNSE</sequence>
<gene>
    <name evidence="2" type="ORF">ZHAS_00018367</name>
</gene>
<reference evidence="2 4" key="1">
    <citation type="journal article" date="2014" name="BMC Genomics">
        <title>Genome sequence of Anopheles sinensis provides insight into genetics basis of mosquito competence for malaria parasites.</title>
        <authorList>
            <person name="Zhou D."/>
            <person name="Zhang D."/>
            <person name="Ding G."/>
            <person name="Shi L."/>
            <person name="Hou Q."/>
            <person name="Ye Y."/>
            <person name="Xu Y."/>
            <person name="Zhou H."/>
            <person name="Xiong C."/>
            <person name="Li S."/>
            <person name="Yu J."/>
            <person name="Hong S."/>
            <person name="Yu X."/>
            <person name="Zou P."/>
            <person name="Chen C."/>
            <person name="Chang X."/>
            <person name="Wang W."/>
            <person name="Lv Y."/>
            <person name="Sun Y."/>
            <person name="Ma L."/>
            <person name="Shen B."/>
            <person name="Zhu C."/>
        </authorList>
    </citation>
    <scope>NUCLEOTIDE SEQUENCE [LARGE SCALE GENOMIC DNA]</scope>
</reference>
<dbReference type="EMBL" id="ATLV01023983">
    <property type="status" value="NOT_ANNOTATED_CDS"/>
    <property type="molecule type" value="Genomic_DNA"/>
</dbReference>
<name>A0A084WJ93_ANOSI</name>
<feature type="transmembrane region" description="Helical" evidence="1">
    <location>
        <begin position="116"/>
        <end position="135"/>
    </location>
</feature>
<dbReference type="AlphaFoldDB" id="A0A084WJ93"/>
<reference evidence="3" key="2">
    <citation type="submission" date="2020-05" db="UniProtKB">
        <authorList>
            <consortium name="EnsemblMetazoa"/>
        </authorList>
    </citation>
    <scope>IDENTIFICATION</scope>
</reference>
<dbReference type="VEuPathDB" id="VectorBase:ASIC018367"/>
<evidence type="ECO:0000313" key="3">
    <source>
        <dbReference type="EnsemblMetazoa" id="ASIC018367-PA"/>
    </source>
</evidence>